<dbReference type="InterPro" id="IPR018484">
    <property type="entry name" value="FGGY_N"/>
</dbReference>
<dbReference type="PANTHER" id="PTHR43095:SF2">
    <property type="entry name" value="GLUCONOKINASE"/>
    <property type="match status" value="1"/>
</dbReference>
<dbReference type="AlphaFoldDB" id="A0A7T8B815"/>
<evidence type="ECO:0000313" key="5">
    <source>
        <dbReference type="EMBL" id="QQO08104.1"/>
    </source>
</evidence>
<dbReference type="GO" id="GO:0005975">
    <property type="term" value="P:carbohydrate metabolic process"/>
    <property type="evidence" value="ECO:0007669"/>
    <property type="project" value="InterPro"/>
</dbReference>
<protein>
    <recommendedName>
        <fullName evidence="4">Carbohydrate kinase FGGY N-terminal domain-containing protein</fullName>
    </recommendedName>
</protein>
<evidence type="ECO:0000256" key="3">
    <source>
        <dbReference type="ARBA" id="ARBA00022777"/>
    </source>
</evidence>
<dbReference type="RefSeq" id="WP_215625410.1">
    <property type="nucleotide sequence ID" value="NZ_CP067089.2"/>
</dbReference>
<dbReference type="SUPFAM" id="SSF53067">
    <property type="entry name" value="Actin-like ATPase domain"/>
    <property type="match status" value="2"/>
</dbReference>
<evidence type="ECO:0000313" key="6">
    <source>
        <dbReference type="Proteomes" id="UP000595917"/>
    </source>
</evidence>
<dbReference type="EMBL" id="CP067089">
    <property type="protein sequence ID" value="QQO08104.1"/>
    <property type="molecule type" value="Genomic_DNA"/>
</dbReference>
<dbReference type="InterPro" id="IPR000577">
    <property type="entry name" value="Carb_kinase_FGGY"/>
</dbReference>
<evidence type="ECO:0000259" key="4">
    <source>
        <dbReference type="Pfam" id="PF00370"/>
    </source>
</evidence>
<dbReference type="KEGG" id="bhc:JFL75_14295"/>
<keyword evidence="3" id="KW-0418">Kinase</keyword>
<sequence>MKILAMDFGTSSIKFSILDETYTTLRTAKVSYQIRVYNGDWVELDGTVILDAMTEGIRSFGADARDVELIGFDAFSPSMTFMDEQGDPVYPVFTHLDRRSKKQTRDILDNMGKERFQAITGIQPFTGGASVTSVLWTKENEPALFDRTYKLGHLNTYIYKKLTGRWCSDPVNASMMGMYETVTGAGWSKEICDTFGIPERFLPEILEPGTIAGTLTKEMASRCGLTPGIPVALGTNDAATAQIGAGNSCAGDILNISGSSEMVSVLTDIPRIDDRYYLRCSASAGLWQIYATTASGFAVDWFRNEFYRDMDEKEFFGTEFPSVVDTRLEKTEVVFLPYLAGDRQSLEPKKGAFTGLTLDSKREDFLAAILLGIHEPIKNVIDICDTFMELNGTIKLTGGMINPAFIRVKEKLFGKYHFEIIDDCPIIGSARLAVSGLGRGNV</sequence>
<feature type="domain" description="Carbohydrate kinase FGGY N-terminal" evidence="4">
    <location>
        <begin position="3"/>
        <end position="244"/>
    </location>
</feature>
<dbReference type="Proteomes" id="UP000595917">
    <property type="component" value="Chromosome"/>
</dbReference>
<dbReference type="InterPro" id="IPR043129">
    <property type="entry name" value="ATPase_NBD"/>
</dbReference>
<organism evidence="5 6">
    <name type="scientific">Breznakiella homolactica</name>
    <dbReference type="NCBI Taxonomy" id="2798577"/>
    <lineage>
        <taxon>Bacteria</taxon>
        <taxon>Pseudomonadati</taxon>
        <taxon>Spirochaetota</taxon>
        <taxon>Spirochaetia</taxon>
        <taxon>Spirochaetales</taxon>
        <taxon>Breznakiellaceae</taxon>
        <taxon>Breznakiella</taxon>
    </lineage>
</organism>
<dbReference type="PIRSF" id="PIRSF000538">
    <property type="entry name" value="GlpK"/>
    <property type="match status" value="1"/>
</dbReference>
<accession>A0A7T8B815</accession>
<reference evidence="5" key="1">
    <citation type="submission" date="2021-01" db="EMBL/GenBank/DDBJ databases">
        <title>Description of Breznakiella homolactica.</title>
        <authorList>
            <person name="Song Y."/>
            <person name="Brune A."/>
        </authorList>
    </citation>
    <scope>NUCLEOTIDE SEQUENCE</scope>
    <source>
        <strain evidence="5">RmG30</strain>
    </source>
</reference>
<name>A0A7T8B815_9SPIR</name>
<dbReference type="GO" id="GO:0016301">
    <property type="term" value="F:kinase activity"/>
    <property type="evidence" value="ECO:0007669"/>
    <property type="project" value="UniProtKB-KW"/>
</dbReference>
<evidence type="ECO:0000256" key="2">
    <source>
        <dbReference type="ARBA" id="ARBA00022679"/>
    </source>
</evidence>
<dbReference type="Pfam" id="PF00370">
    <property type="entry name" value="FGGY_N"/>
    <property type="match status" value="1"/>
</dbReference>
<keyword evidence="6" id="KW-1185">Reference proteome</keyword>
<gene>
    <name evidence="5" type="ORF">JFL75_14295</name>
</gene>
<dbReference type="InterPro" id="IPR050406">
    <property type="entry name" value="FGGY_Carb_Kinase"/>
</dbReference>
<evidence type="ECO:0000256" key="1">
    <source>
        <dbReference type="ARBA" id="ARBA00009156"/>
    </source>
</evidence>
<comment type="similarity">
    <text evidence="1">Belongs to the FGGY kinase family.</text>
</comment>
<dbReference type="PANTHER" id="PTHR43095">
    <property type="entry name" value="SUGAR KINASE"/>
    <property type="match status" value="1"/>
</dbReference>
<keyword evidence="2" id="KW-0808">Transferase</keyword>
<dbReference type="Gene3D" id="3.30.420.40">
    <property type="match status" value="2"/>
</dbReference>
<proteinExistence type="inferred from homology"/>
<dbReference type="CDD" id="cd00366">
    <property type="entry name" value="ASKHA_NBD_FGGY"/>
    <property type="match status" value="1"/>
</dbReference>